<reference evidence="1 2" key="1">
    <citation type="submission" date="2016-10" db="EMBL/GenBank/DDBJ databases">
        <authorList>
            <person name="de Groot N.N."/>
        </authorList>
    </citation>
    <scope>NUCLEOTIDE SEQUENCE [LARGE SCALE GENOMIC DNA]</scope>
    <source>
        <strain evidence="1 2">DSM 7343</strain>
    </source>
</reference>
<gene>
    <name evidence="1" type="ORF">SAMN05660420_01792</name>
</gene>
<name>A0A1H4A3Z7_9BACT</name>
<keyword evidence="2" id="KW-1185">Reference proteome</keyword>
<dbReference type="EMBL" id="FNQN01000004">
    <property type="protein sequence ID" value="SEA30657.1"/>
    <property type="molecule type" value="Genomic_DNA"/>
</dbReference>
<evidence type="ECO:0000313" key="2">
    <source>
        <dbReference type="Proteomes" id="UP000199409"/>
    </source>
</evidence>
<organism evidence="1 2">
    <name type="scientific">Desulfuromusa kysingii</name>
    <dbReference type="NCBI Taxonomy" id="37625"/>
    <lineage>
        <taxon>Bacteria</taxon>
        <taxon>Pseudomonadati</taxon>
        <taxon>Thermodesulfobacteriota</taxon>
        <taxon>Desulfuromonadia</taxon>
        <taxon>Desulfuromonadales</taxon>
        <taxon>Geopsychrobacteraceae</taxon>
        <taxon>Desulfuromusa</taxon>
    </lineage>
</organism>
<proteinExistence type="predicted"/>
<protein>
    <submittedName>
        <fullName evidence="1">Uncharacterized protein</fullName>
    </submittedName>
</protein>
<sequence>MINCLTRYGGKPLEKVPVQHIEQAHVGNKVAVGIVNLTNIEQK</sequence>
<accession>A0A1H4A3Z7</accession>
<dbReference type="Proteomes" id="UP000199409">
    <property type="component" value="Unassembled WGS sequence"/>
</dbReference>
<dbReference type="AlphaFoldDB" id="A0A1H4A3Z7"/>
<evidence type="ECO:0000313" key="1">
    <source>
        <dbReference type="EMBL" id="SEA30657.1"/>
    </source>
</evidence>
<dbReference type="STRING" id="37625.SAMN05660420_01792"/>